<keyword evidence="2" id="KW-1185">Reference proteome</keyword>
<evidence type="ECO:0000313" key="1">
    <source>
        <dbReference type="EMBL" id="UTC28039.1"/>
    </source>
</evidence>
<accession>A0A9E7SQN3</accession>
<sequence>MRQFDFTLYVRFSGWQRYPMLQVDQLESDLPPGLEMKVGLTPAYAVACSVKAPSYAEAIDLAVETAKTRGFGVSLTPEQEAVLHDLENHRLFMAQQEQDPAWRREQRRNRNEERHRAMCAGGVMESFGSPLEQWEFYATYFPISEIALSEPPPEDMKIVIPFGSSLNGIAPPPSK</sequence>
<gene>
    <name evidence="1" type="ORF">GURKE_00060</name>
</gene>
<reference evidence="1" key="1">
    <citation type="submission" date="2022-04" db="EMBL/GenBank/DDBJ databases">
        <authorList>
            <person name="Friedrich I."/>
            <person name="Schneider D."/>
            <person name="Poehlein A."/>
            <person name="Hertel R."/>
            <person name="Daniel R."/>
        </authorList>
    </citation>
    <scope>NUCLEOTIDE SEQUENCE</scope>
</reference>
<evidence type="ECO:0000313" key="2">
    <source>
        <dbReference type="Proteomes" id="UP001055634"/>
    </source>
</evidence>
<protein>
    <submittedName>
        <fullName evidence="1">Uncharacterized protein</fullName>
    </submittedName>
</protein>
<organism evidence="1 2">
    <name type="scientific">Brevundimonas phage vB_BpoS-Gurke</name>
    <dbReference type="NCBI Taxonomy" id="2948599"/>
    <lineage>
        <taxon>Viruses</taxon>
        <taxon>Duplodnaviria</taxon>
        <taxon>Heunggongvirae</taxon>
        <taxon>Uroviricota</taxon>
        <taxon>Caudoviricetes</taxon>
        <taxon>Jeanschmidtviridae</taxon>
        <taxon>Kikimoravirus</taxon>
        <taxon>Kikimoravirus gurke</taxon>
    </lineage>
</organism>
<dbReference type="EMBL" id="ON529850">
    <property type="protein sequence ID" value="UTC28039.1"/>
    <property type="molecule type" value="Genomic_DNA"/>
</dbReference>
<proteinExistence type="predicted"/>
<name>A0A9E7SQN3_9CAUD</name>
<dbReference type="Proteomes" id="UP001055634">
    <property type="component" value="Segment"/>
</dbReference>